<dbReference type="EMBL" id="CP022416">
    <property type="protein sequence ID" value="ASM74700.1"/>
    <property type="molecule type" value="Genomic_DNA"/>
</dbReference>
<keyword evidence="3" id="KW-1185">Reference proteome</keyword>
<organism evidence="2 3">
    <name type="scientific">Pseudosulfitobacter pseudonitzschiae</name>
    <dbReference type="NCBI Taxonomy" id="1402135"/>
    <lineage>
        <taxon>Bacteria</taxon>
        <taxon>Pseudomonadati</taxon>
        <taxon>Pseudomonadota</taxon>
        <taxon>Alphaproteobacteria</taxon>
        <taxon>Rhodobacterales</taxon>
        <taxon>Roseobacteraceae</taxon>
        <taxon>Pseudosulfitobacter</taxon>
    </lineage>
</organism>
<gene>
    <name evidence="2" type="ORF">SULPSESMR1_05006</name>
</gene>
<keyword evidence="2" id="KW-0808">Transferase</keyword>
<dbReference type="Gene3D" id="3.40.50.2000">
    <property type="entry name" value="Glycogen Phosphorylase B"/>
    <property type="match status" value="1"/>
</dbReference>
<name>A0A221K764_9RHOB</name>
<reference evidence="2 3" key="1">
    <citation type="submission" date="2017-07" db="EMBL/GenBank/DDBJ databases">
        <title>Genome Sequence of Sulfitobacter pseudonitzschiae Strain SMR1 Isolated from a culture of the Diatom Skeletonema marinoi.</title>
        <authorList>
            <person name="Topel M."/>
            <person name="Pinder M.I.M."/>
            <person name="Johansson O.N."/>
            <person name="Kourtchenko O."/>
            <person name="Godhe A."/>
            <person name="Clarke A.K."/>
        </authorList>
    </citation>
    <scope>NUCLEOTIDE SEQUENCE [LARGE SCALE GENOMIC DNA]</scope>
    <source>
        <strain evidence="2 3">SMR1</strain>
        <plasmid evidence="2 3">pSMR1-1</plasmid>
    </source>
</reference>
<geneLocation type="plasmid" evidence="2 3">
    <name>pSMR1-1</name>
</geneLocation>
<dbReference type="AlphaFoldDB" id="A0A221K764"/>
<evidence type="ECO:0000259" key="1">
    <source>
        <dbReference type="Pfam" id="PF13524"/>
    </source>
</evidence>
<dbReference type="SUPFAM" id="SSF53756">
    <property type="entry name" value="UDP-Glycosyltransferase/glycogen phosphorylase"/>
    <property type="match status" value="1"/>
</dbReference>
<dbReference type="KEGG" id="spse:SULPSESMR1_05006"/>
<keyword evidence="2" id="KW-0614">Plasmid</keyword>
<dbReference type="RefSeq" id="WP_089422719.1">
    <property type="nucleotide sequence ID" value="NZ_CP022416.1"/>
</dbReference>
<feature type="domain" description="Spore protein YkvP/CgeB glycosyl transferase-like" evidence="1">
    <location>
        <begin position="234"/>
        <end position="386"/>
    </location>
</feature>
<evidence type="ECO:0000313" key="2">
    <source>
        <dbReference type="EMBL" id="ASM74700.1"/>
    </source>
</evidence>
<dbReference type="GO" id="GO:0016740">
    <property type="term" value="F:transferase activity"/>
    <property type="evidence" value="ECO:0007669"/>
    <property type="project" value="UniProtKB-KW"/>
</dbReference>
<protein>
    <submittedName>
        <fullName evidence="2">Glycosyl transferase group 1</fullName>
    </submittedName>
</protein>
<evidence type="ECO:0000313" key="3">
    <source>
        <dbReference type="Proteomes" id="UP000199754"/>
    </source>
</evidence>
<accession>A0A221K764</accession>
<dbReference type="Proteomes" id="UP000199754">
    <property type="component" value="Plasmid pSMR1-1"/>
</dbReference>
<dbReference type="OrthoDB" id="9801609at2"/>
<proteinExistence type="predicted"/>
<sequence length="430" mass="47579">MPEQRPRIHWVSPLPPAETDIAHYTQRILPELAERADLTLWTDAETWDSGLESFCPVRHLDPYRIVPGQMRTAGPRGDRPGTIFINIGNAWCFHAGLLALARRMPSVIVLHDLALQEMFCDAVHNGLLARDDYLAAMQHWYGEEGRNVAQDEGRQSAMDLGQRFPGFELTMENAVAVLTHTPAASQAVAARGVLPAYRLDLPFRATGAVYSGRSMQGPLRLVQFGHIGPNRRLEQVLEALAGMGPEFDFVLDIVGKLWNPDLIEARCADLGIAGKVRRHGYVPEAELDALLGRAHLVFNLRHPTMGEASGSQLRIWNAAAASVVTDQGWYHHLPDDTVFRVPVEEDVIALRVLLERLDKDRTIGQSLGAAGYARLVEHHGPAQYADGIAEVARAFESDTRDAVLAHAARRLLSSGADDTGLVRRRLARFF</sequence>
<dbReference type="Pfam" id="PF13524">
    <property type="entry name" value="Glyco_trans_1_2"/>
    <property type="match status" value="1"/>
</dbReference>
<dbReference type="InterPro" id="IPR055259">
    <property type="entry name" value="YkvP/CgeB_Glyco_trans-like"/>
</dbReference>